<evidence type="ECO:0000256" key="1">
    <source>
        <dbReference type="ARBA" id="ARBA00007664"/>
    </source>
</evidence>
<dbReference type="Gene3D" id="2.40.10.10">
    <property type="entry name" value="Trypsin-like serine proteases"/>
    <property type="match status" value="1"/>
</dbReference>
<dbReference type="InterPro" id="IPR001314">
    <property type="entry name" value="Peptidase_S1A"/>
</dbReference>
<accession>A0ABN3VAM2</accession>
<keyword evidence="3" id="KW-0720">Serine protease</keyword>
<keyword evidence="4" id="KW-0732">Signal</keyword>
<gene>
    <name evidence="6" type="ORF">GCM10010470_21840</name>
</gene>
<proteinExistence type="inferred from homology"/>
<evidence type="ECO:0000256" key="3">
    <source>
        <dbReference type="RuleBase" id="RU363034"/>
    </source>
</evidence>
<dbReference type="InterPro" id="IPR009003">
    <property type="entry name" value="Peptidase_S1_PA"/>
</dbReference>
<dbReference type="PANTHER" id="PTHR24276">
    <property type="entry name" value="POLYSERASE-RELATED"/>
    <property type="match status" value="1"/>
</dbReference>
<keyword evidence="2" id="KW-1015">Disulfide bond</keyword>
<organism evidence="6 7">
    <name type="scientific">Saccharopolyspora taberi</name>
    <dbReference type="NCBI Taxonomy" id="60895"/>
    <lineage>
        <taxon>Bacteria</taxon>
        <taxon>Bacillati</taxon>
        <taxon>Actinomycetota</taxon>
        <taxon>Actinomycetes</taxon>
        <taxon>Pseudonocardiales</taxon>
        <taxon>Pseudonocardiaceae</taxon>
        <taxon>Saccharopolyspora</taxon>
    </lineage>
</organism>
<reference evidence="6 7" key="1">
    <citation type="journal article" date="2019" name="Int. J. Syst. Evol. Microbiol.">
        <title>The Global Catalogue of Microorganisms (GCM) 10K type strain sequencing project: providing services to taxonomists for standard genome sequencing and annotation.</title>
        <authorList>
            <consortium name="The Broad Institute Genomics Platform"/>
            <consortium name="The Broad Institute Genome Sequencing Center for Infectious Disease"/>
            <person name="Wu L."/>
            <person name="Ma J."/>
        </authorList>
    </citation>
    <scope>NUCLEOTIDE SEQUENCE [LARGE SCALE GENOMIC DNA]</scope>
    <source>
        <strain evidence="6 7">JCM 9383</strain>
    </source>
</reference>
<dbReference type="PANTHER" id="PTHR24276:SF91">
    <property type="entry name" value="AT26814P-RELATED"/>
    <property type="match status" value="1"/>
</dbReference>
<dbReference type="CDD" id="cd00190">
    <property type="entry name" value="Tryp_SPc"/>
    <property type="match status" value="1"/>
</dbReference>
<dbReference type="GO" id="GO:0008233">
    <property type="term" value="F:peptidase activity"/>
    <property type="evidence" value="ECO:0007669"/>
    <property type="project" value="UniProtKB-KW"/>
</dbReference>
<dbReference type="GO" id="GO:0006508">
    <property type="term" value="P:proteolysis"/>
    <property type="evidence" value="ECO:0007669"/>
    <property type="project" value="UniProtKB-KW"/>
</dbReference>
<dbReference type="InterPro" id="IPR050430">
    <property type="entry name" value="Peptidase_S1"/>
</dbReference>
<sequence length="254" mass="25846">MAALVPAVLGAAALVTAPAHAEPALPPSGEVAPLIVGGRPATQQYPFTASLQQYGRHGCGASLVAPRWLVTAAHCVTGGLQARIGSNDHTSGGELVQVAQSIRHPRYNGQAGPYDIAVMRLASAVRSQPVTIAGSSPAPGTGVRLLGWGQECPNPQCGPAPRNLKELDTRINPDSMCRTGYDPSIELCVFGNATSGTACYGDSGGPLLVNGQLAGATSRAGANSPTCGTGDATVYTDVTAHRQWISQATGGAVR</sequence>
<dbReference type="InterPro" id="IPR018114">
    <property type="entry name" value="TRYPSIN_HIS"/>
</dbReference>
<evidence type="ECO:0000256" key="2">
    <source>
        <dbReference type="ARBA" id="ARBA00023157"/>
    </source>
</evidence>
<protein>
    <submittedName>
        <fullName evidence="6">Serine protease</fullName>
    </submittedName>
</protein>
<comment type="caution">
    <text evidence="6">The sequence shown here is derived from an EMBL/GenBank/DDBJ whole genome shotgun (WGS) entry which is preliminary data.</text>
</comment>
<dbReference type="SUPFAM" id="SSF50494">
    <property type="entry name" value="Trypsin-like serine proteases"/>
    <property type="match status" value="1"/>
</dbReference>
<keyword evidence="7" id="KW-1185">Reference proteome</keyword>
<dbReference type="InterPro" id="IPR043504">
    <property type="entry name" value="Peptidase_S1_PA_chymotrypsin"/>
</dbReference>
<feature type="domain" description="Peptidase S1" evidence="5">
    <location>
        <begin position="35"/>
        <end position="250"/>
    </location>
</feature>
<dbReference type="PROSITE" id="PS50240">
    <property type="entry name" value="TRYPSIN_DOM"/>
    <property type="match status" value="1"/>
</dbReference>
<dbReference type="SMART" id="SM00020">
    <property type="entry name" value="Tryp_SPc"/>
    <property type="match status" value="1"/>
</dbReference>
<dbReference type="InterPro" id="IPR001254">
    <property type="entry name" value="Trypsin_dom"/>
</dbReference>
<dbReference type="Proteomes" id="UP001500979">
    <property type="component" value="Unassembled WGS sequence"/>
</dbReference>
<evidence type="ECO:0000313" key="6">
    <source>
        <dbReference type="EMBL" id="GAA2787060.1"/>
    </source>
</evidence>
<dbReference type="PROSITE" id="PS00135">
    <property type="entry name" value="TRYPSIN_SER"/>
    <property type="match status" value="1"/>
</dbReference>
<evidence type="ECO:0000256" key="4">
    <source>
        <dbReference type="SAM" id="SignalP"/>
    </source>
</evidence>
<name>A0ABN3VAM2_9PSEU</name>
<dbReference type="PRINTS" id="PR00722">
    <property type="entry name" value="CHYMOTRYPSIN"/>
</dbReference>
<comment type="similarity">
    <text evidence="1">Belongs to the peptidase S1 family.</text>
</comment>
<keyword evidence="3" id="KW-0378">Hydrolase</keyword>
<dbReference type="InterPro" id="IPR033116">
    <property type="entry name" value="TRYPSIN_SER"/>
</dbReference>
<keyword evidence="3 6" id="KW-0645">Protease</keyword>
<evidence type="ECO:0000259" key="5">
    <source>
        <dbReference type="PROSITE" id="PS50240"/>
    </source>
</evidence>
<dbReference type="PROSITE" id="PS00134">
    <property type="entry name" value="TRYPSIN_HIS"/>
    <property type="match status" value="1"/>
</dbReference>
<evidence type="ECO:0000313" key="7">
    <source>
        <dbReference type="Proteomes" id="UP001500979"/>
    </source>
</evidence>
<dbReference type="Pfam" id="PF00089">
    <property type="entry name" value="Trypsin"/>
    <property type="match status" value="1"/>
</dbReference>
<dbReference type="EMBL" id="BAAAUX010000011">
    <property type="protein sequence ID" value="GAA2787060.1"/>
    <property type="molecule type" value="Genomic_DNA"/>
</dbReference>
<feature type="chain" id="PRO_5047201414" evidence="4">
    <location>
        <begin position="22"/>
        <end position="254"/>
    </location>
</feature>
<feature type="signal peptide" evidence="4">
    <location>
        <begin position="1"/>
        <end position="21"/>
    </location>
</feature>